<dbReference type="Proteomes" id="UP000494329">
    <property type="component" value="Unassembled WGS sequence"/>
</dbReference>
<keyword evidence="2" id="KW-0732">Signal</keyword>
<evidence type="ECO:0000313" key="3">
    <source>
        <dbReference type="EMBL" id="CAB3769758.1"/>
    </source>
</evidence>
<name>A0A6J5ET44_9BURK</name>
<evidence type="ECO:0000256" key="1">
    <source>
        <dbReference type="SAM" id="MobiDB-lite"/>
    </source>
</evidence>
<feature type="signal peptide" evidence="2">
    <location>
        <begin position="1"/>
        <end position="20"/>
    </location>
</feature>
<feature type="region of interest" description="Disordered" evidence="1">
    <location>
        <begin position="46"/>
        <end position="91"/>
    </location>
</feature>
<keyword evidence="4" id="KW-1185">Reference proteome</keyword>
<sequence>MRPMSLFLCGIVVSTLAAPAAAQQRPQGWNWKPDQPATLEAWQQAETRNHDFTPPAPRGDLRGDIASNVRAPRPEPPRGDTPRRRPPPTHP</sequence>
<evidence type="ECO:0000313" key="4">
    <source>
        <dbReference type="Proteomes" id="UP000494329"/>
    </source>
</evidence>
<gene>
    <name evidence="3" type="ORF">LMG29739_05625</name>
</gene>
<dbReference type="AlphaFoldDB" id="A0A6J5ET44"/>
<feature type="compositionally biased region" description="Basic and acidic residues" evidence="1">
    <location>
        <begin position="72"/>
        <end position="83"/>
    </location>
</feature>
<proteinExistence type="predicted"/>
<evidence type="ECO:0000256" key="2">
    <source>
        <dbReference type="SAM" id="SignalP"/>
    </source>
</evidence>
<protein>
    <submittedName>
        <fullName evidence="3">Uncharacterized protein</fullName>
    </submittedName>
</protein>
<dbReference type="EMBL" id="CADIKF010000065">
    <property type="protein sequence ID" value="CAB3769758.1"/>
    <property type="molecule type" value="Genomic_DNA"/>
</dbReference>
<organism evidence="3 4">
    <name type="scientific">Paraburkholderia solisilvae</name>
    <dbReference type="NCBI Taxonomy" id="624376"/>
    <lineage>
        <taxon>Bacteria</taxon>
        <taxon>Pseudomonadati</taxon>
        <taxon>Pseudomonadota</taxon>
        <taxon>Betaproteobacteria</taxon>
        <taxon>Burkholderiales</taxon>
        <taxon>Burkholderiaceae</taxon>
        <taxon>Paraburkholderia</taxon>
    </lineage>
</organism>
<reference evidence="3 4" key="1">
    <citation type="submission" date="2020-04" db="EMBL/GenBank/DDBJ databases">
        <authorList>
            <person name="De Canck E."/>
        </authorList>
    </citation>
    <scope>NUCLEOTIDE SEQUENCE [LARGE SCALE GENOMIC DNA]</scope>
    <source>
        <strain evidence="3 4">LMG 29739</strain>
    </source>
</reference>
<dbReference type="RefSeq" id="WP_175114765.1">
    <property type="nucleotide sequence ID" value="NZ_CADIKF010000065.1"/>
</dbReference>
<accession>A0A6J5ET44</accession>
<feature type="chain" id="PRO_5027002069" evidence="2">
    <location>
        <begin position="21"/>
        <end position="91"/>
    </location>
</feature>